<dbReference type="Pfam" id="PF14610">
    <property type="entry name" value="Psg1"/>
    <property type="match status" value="1"/>
</dbReference>
<evidence type="ECO:0000313" key="3">
    <source>
        <dbReference type="EMBL" id="TGO90797.1"/>
    </source>
</evidence>
<organism evidence="3 4">
    <name type="scientific">Botrytis porri</name>
    <dbReference type="NCBI Taxonomy" id="87229"/>
    <lineage>
        <taxon>Eukaryota</taxon>
        <taxon>Fungi</taxon>
        <taxon>Dikarya</taxon>
        <taxon>Ascomycota</taxon>
        <taxon>Pezizomycotina</taxon>
        <taxon>Leotiomycetes</taxon>
        <taxon>Helotiales</taxon>
        <taxon>Sclerotiniaceae</taxon>
        <taxon>Botrytis</taxon>
    </lineage>
</organism>
<dbReference type="InterPro" id="IPR028000">
    <property type="entry name" value="Pma1"/>
</dbReference>
<keyword evidence="2" id="KW-1133">Transmembrane helix</keyword>
<feature type="region of interest" description="Disordered" evidence="1">
    <location>
        <begin position="353"/>
        <end position="382"/>
    </location>
</feature>
<feature type="compositionally biased region" description="Low complexity" evidence="1">
    <location>
        <begin position="45"/>
        <end position="68"/>
    </location>
</feature>
<keyword evidence="2" id="KW-0812">Transmembrane</keyword>
<feature type="compositionally biased region" description="Basic and acidic residues" evidence="1">
    <location>
        <begin position="369"/>
        <end position="382"/>
    </location>
</feature>
<feature type="compositionally biased region" description="Polar residues" evidence="1">
    <location>
        <begin position="69"/>
        <end position="85"/>
    </location>
</feature>
<evidence type="ECO:0000256" key="2">
    <source>
        <dbReference type="SAM" id="Phobius"/>
    </source>
</evidence>
<name>A0A4Z1L286_9HELO</name>
<evidence type="ECO:0000313" key="4">
    <source>
        <dbReference type="Proteomes" id="UP000297280"/>
    </source>
</evidence>
<accession>A0A4Z1L286</accession>
<gene>
    <name evidence="3" type="ORF">BPOR_0050g00020</name>
</gene>
<proteinExistence type="predicted"/>
<evidence type="ECO:0000256" key="1">
    <source>
        <dbReference type="SAM" id="MobiDB-lite"/>
    </source>
</evidence>
<keyword evidence="2" id="KW-0472">Membrane</keyword>
<feature type="region of interest" description="Disordered" evidence="1">
    <location>
        <begin position="45"/>
        <end position="86"/>
    </location>
</feature>
<dbReference type="EMBL" id="PQXO01000050">
    <property type="protein sequence ID" value="TGO90797.1"/>
    <property type="molecule type" value="Genomic_DNA"/>
</dbReference>
<dbReference type="Proteomes" id="UP000297280">
    <property type="component" value="Unassembled WGS sequence"/>
</dbReference>
<feature type="transmembrane region" description="Helical" evidence="2">
    <location>
        <begin position="288"/>
        <end position="311"/>
    </location>
</feature>
<reference evidence="3 4" key="1">
    <citation type="submission" date="2017-12" db="EMBL/GenBank/DDBJ databases">
        <title>Comparative genomics of Botrytis spp.</title>
        <authorList>
            <person name="Valero-Jimenez C.A."/>
            <person name="Tapia P."/>
            <person name="Veloso J."/>
            <person name="Silva-Moreno E."/>
            <person name="Staats M."/>
            <person name="Valdes J.H."/>
            <person name="Van Kan J.A.L."/>
        </authorList>
    </citation>
    <scope>NUCLEOTIDE SEQUENCE [LARGE SCALE GENOMIC DNA]</scope>
    <source>
        <strain evidence="3 4">MUCL3349</strain>
    </source>
</reference>
<protein>
    <submittedName>
        <fullName evidence="3">Uncharacterized protein</fullName>
    </submittedName>
</protein>
<sequence length="382" mass="40863">MSVLILERRTTGVIIGSSAQEQNDRILIKYRQIVEKLNHLLTYSSTESDTVNSSDDSSSGSPTSTLTDATATNKATPASENTISITDEGLNPLVTVDASGHGSTVTPILTTINGKVTTSDAAPAQLTATSASSISEATSTSTSSEAVPTSTGGGAFEICHNLKGKFAPFCKPDNGSSVYVDETYYVTWDARYFAGSNISVLIQANYVNASGGGVQAFQSAPTIHNLGFIAWTIDKSWLKGMKFNNVTLFVTPTQKTDIISAQGPTLMVTTSPAPEPYRQSPSKAPHGASLYIALPTVLAFIVLVIGGTWYCNRKHRTIGMGSVMGRHKGYGTGSRRQRMGLGKKKDRAIMLRSQELTADGQYRDVPPSRAEDPSMHYRDETS</sequence>
<comment type="caution">
    <text evidence="3">The sequence shown here is derived from an EMBL/GenBank/DDBJ whole genome shotgun (WGS) entry which is preliminary data.</text>
</comment>
<dbReference type="AlphaFoldDB" id="A0A4Z1L286"/>
<keyword evidence="4" id="KW-1185">Reference proteome</keyword>
<feature type="region of interest" description="Disordered" evidence="1">
    <location>
        <begin position="130"/>
        <end position="150"/>
    </location>
</feature>